<dbReference type="InterPro" id="IPR021122">
    <property type="entry name" value="RNA_ligase_dom_REL/Rnl2"/>
</dbReference>
<evidence type="ECO:0000256" key="1">
    <source>
        <dbReference type="SAM" id="MobiDB-lite"/>
    </source>
</evidence>
<keyword evidence="4" id="KW-1185">Reference proteome</keyword>
<feature type="domain" description="RNA ligase" evidence="2">
    <location>
        <begin position="273"/>
        <end position="476"/>
    </location>
</feature>
<feature type="compositionally biased region" description="Low complexity" evidence="1">
    <location>
        <begin position="33"/>
        <end position="58"/>
    </location>
</feature>
<feature type="compositionally biased region" description="Low complexity" evidence="1">
    <location>
        <begin position="587"/>
        <end position="599"/>
    </location>
</feature>
<feature type="region of interest" description="Disordered" evidence="1">
    <location>
        <begin position="570"/>
        <end position="603"/>
    </location>
</feature>
<protein>
    <recommendedName>
        <fullName evidence="2">RNA ligase domain-containing protein</fullName>
    </recommendedName>
</protein>
<name>A0AAN6VVI5_9PEZI</name>
<dbReference type="SUPFAM" id="SSF56091">
    <property type="entry name" value="DNA ligase/mRNA capping enzyme, catalytic domain"/>
    <property type="match status" value="1"/>
</dbReference>
<evidence type="ECO:0000259" key="2">
    <source>
        <dbReference type="Pfam" id="PF09414"/>
    </source>
</evidence>
<sequence length="621" mass="68842">MTPRESPAMGHGADSRAWLEAAILSSNATLPGTLPGTLTSTTNSETAAESSEAAAQSSGLATTELEGPMKRKLATVRFISEVTWFDEGYDVITLDGWKVVAAVKNTKRFAEGEYVLFLEVDSFLPAGALFGDSLAGRELMFDCIMHGEAGYRVGTSLWVDWEGNQVISQGHVFHLSDFPDINRKVCRLHWERIEQPEEEFAEFIRDIDFSDDVGIKKWESFPEIDAATVNDHTDNAPTSNPKTPSFVVKTDMGRVQNCPNLFVKPKYQLFLFQESIKMDGASMTIYYVTNDSMPTAGSDLPRLPALDYANTHTFLQHAVHPSGRLGVCTRNQDLLPHQLPSKTVPSHNHYWTAAIAANLHQILPFLNRDMAIQAELVGATIQGNPYGYPQTPTIGGRPTHELFVFSITDIPSKKRWHPRKVEAFAAQHGLKHVPVLGYHTVPSVARHHQDLLDRAELKRGEGLVFKNCTDGRWFKVLSNRWILEKGDEMHAAKAAAKAKAKGKGKEKEKVGGEEEVVIKGWEASKEEVDTIRKIFENLEEWMRRDDGLKKWMEEWERGWQSGVVTKVAAKGAGGMDSGGGTGKGRKAAAATQNGQTNNGFGVSEAKRKELADWLRIDESAL</sequence>
<dbReference type="Pfam" id="PF09414">
    <property type="entry name" value="RNA_ligase"/>
    <property type="match status" value="1"/>
</dbReference>
<dbReference type="Proteomes" id="UP001302745">
    <property type="component" value="Unassembled WGS sequence"/>
</dbReference>
<reference evidence="3" key="1">
    <citation type="journal article" date="2023" name="Mol. Phylogenet. Evol.">
        <title>Genome-scale phylogeny and comparative genomics of the fungal order Sordariales.</title>
        <authorList>
            <person name="Hensen N."/>
            <person name="Bonometti L."/>
            <person name="Westerberg I."/>
            <person name="Brannstrom I.O."/>
            <person name="Guillou S."/>
            <person name="Cros-Aarteil S."/>
            <person name="Calhoun S."/>
            <person name="Haridas S."/>
            <person name="Kuo A."/>
            <person name="Mondo S."/>
            <person name="Pangilinan J."/>
            <person name="Riley R."/>
            <person name="LaButti K."/>
            <person name="Andreopoulos B."/>
            <person name="Lipzen A."/>
            <person name="Chen C."/>
            <person name="Yan M."/>
            <person name="Daum C."/>
            <person name="Ng V."/>
            <person name="Clum A."/>
            <person name="Steindorff A."/>
            <person name="Ohm R.A."/>
            <person name="Martin F."/>
            <person name="Silar P."/>
            <person name="Natvig D.O."/>
            <person name="Lalanne C."/>
            <person name="Gautier V."/>
            <person name="Ament-Velasquez S.L."/>
            <person name="Kruys A."/>
            <person name="Hutchinson M.I."/>
            <person name="Powell A.J."/>
            <person name="Barry K."/>
            <person name="Miller A.N."/>
            <person name="Grigoriev I.V."/>
            <person name="Debuchy R."/>
            <person name="Gladieux P."/>
            <person name="Hiltunen Thoren M."/>
            <person name="Johannesson H."/>
        </authorList>
    </citation>
    <scope>NUCLEOTIDE SEQUENCE</scope>
    <source>
        <strain evidence="3">CBS 538.74</strain>
    </source>
</reference>
<accession>A0AAN6VVI5</accession>
<reference evidence="3" key="2">
    <citation type="submission" date="2023-05" db="EMBL/GenBank/DDBJ databases">
        <authorList>
            <consortium name="Lawrence Berkeley National Laboratory"/>
            <person name="Steindorff A."/>
            <person name="Hensen N."/>
            <person name="Bonometti L."/>
            <person name="Westerberg I."/>
            <person name="Brannstrom I.O."/>
            <person name="Guillou S."/>
            <person name="Cros-Aarteil S."/>
            <person name="Calhoun S."/>
            <person name="Haridas S."/>
            <person name="Kuo A."/>
            <person name="Mondo S."/>
            <person name="Pangilinan J."/>
            <person name="Riley R."/>
            <person name="Labutti K."/>
            <person name="Andreopoulos B."/>
            <person name="Lipzen A."/>
            <person name="Chen C."/>
            <person name="Yanf M."/>
            <person name="Daum C."/>
            <person name="Ng V."/>
            <person name="Clum A."/>
            <person name="Ohm R."/>
            <person name="Martin F."/>
            <person name="Silar P."/>
            <person name="Natvig D."/>
            <person name="Lalanne C."/>
            <person name="Gautier V."/>
            <person name="Ament-Velasquez S.L."/>
            <person name="Kruys A."/>
            <person name="Hutchinson M.I."/>
            <person name="Powell A.J."/>
            <person name="Barry K."/>
            <person name="Miller A.N."/>
            <person name="Grigoriev I.V."/>
            <person name="Debuchy R."/>
            <person name="Gladieux P."/>
            <person name="Thoren M.H."/>
            <person name="Johannesson H."/>
        </authorList>
    </citation>
    <scope>NUCLEOTIDE SEQUENCE</scope>
    <source>
        <strain evidence="3">CBS 538.74</strain>
    </source>
</reference>
<dbReference type="EMBL" id="MU856842">
    <property type="protein sequence ID" value="KAK4158037.1"/>
    <property type="molecule type" value="Genomic_DNA"/>
</dbReference>
<proteinExistence type="predicted"/>
<feature type="compositionally biased region" description="Gly residues" evidence="1">
    <location>
        <begin position="571"/>
        <end position="582"/>
    </location>
</feature>
<feature type="region of interest" description="Disordered" evidence="1">
    <location>
        <begin position="33"/>
        <end position="61"/>
    </location>
</feature>
<evidence type="ECO:0000313" key="4">
    <source>
        <dbReference type="Proteomes" id="UP001302745"/>
    </source>
</evidence>
<organism evidence="3 4">
    <name type="scientific">Chaetomidium leptoderma</name>
    <dbReference type="NCBI Taxonomy" id="669021"/>
    <lineage>
        <taxon>Eukaryota</taxon>
        <taxon>Fungi</taxon>
        <taxon>Dikarya</taxon>
        <taxon>Ascomycota</taxon>
        <taxon>Pezizomycotina</taxon>
        <taxon>Sordariomycetes</taxon>
        <taxon>Sordariomycetidae</taxon>
        <taxon>Sordariales</taxon>
        <taxon>Chaetomiaceae</taxon>
        <taxon>Chaetomidium</taxon>
    </lineage>
</organism>
<dbReference type="Gene3D" id="3.30.470.30">
    <property type="entry name" value="DNA ligase/mRNA capping enzyme"/>
    <property type="match status" value="1"/>
</dbReference>
<comment type="caution">
    <text evidence="3">The sequence shown here is derived from an EMBL/GenBank/DDBJ whole genome shotgun (WGS) entry which is preliminary data.</text>
</comment>
<gene>
    <name evidence="3" type="ORF">C8A00DRAFT_11138</name>
</gene>
<evidence type="ECO:0000313" key="3">
    <source>
        <dbReference type="EMBL" id="KAK4158037.1"/>
    </source>
</evidence>
<dbReference type="AlphaFoldDB" id="A0AAN6VVI5"/>